<proteinExistence type="inferred from homology"/>
<sequence>MKCRKTTDINYGCKMALVCIENTLAEMSGEKLETYGFPPLDRSVGNQLPSEIQRELCYDLNELAAYVALHKPRLLVDQMHAFNTIIESVYNRRNGDYVFLDAPSGTGKTFVIKLLLAELRKESKIVLAFASAGIAAKLIPGVRTVHNISGELAGLMVSIEVHYHIGCEFQGTVSSSTARKQCRCNTSRCNHQNNFAVFAQLGKEQLEDESFGSSTRSIQKEYVITISATMLIFKRSWTPNLVKKHS</sequence>
<dbReference type="GO" id="GO:0005524">
    <property type="term" value="F:ATP binding"/>
    <property type="evidence" value="ECO:0007669"/>
    <property type="project" value="UniProtKB-KW"/>
</dbReference>
<keyword evidence="1" id="KW-0227">DNA damage</keyword>
<comment type="similarity">
    <text evidence="1">Belongs to the helicase family.</text>
</comment>
<feature type="domain" description="DNA helicase Pif1-like DEAD-box helicase" evidence="2">
    <location>
        <begin position="75"/>
        <end position="148"/>
    </location>
</feature>
<dbReference type="GO" id="GO:0000723">
    <property type="term" value="P:telomere maintenance"/>
    <property type="evidence" value="ECO:0007669"/>
    <property type="project" value="InterPro"/>
</dbReference>
<organism evidence="3 4">
    <name type="scientific">Dibothriocephalus latus</name>
    <name type="common">Fish tapeworm</name>
    <name type="synonym">Diphyllobothrium latum</name>
    <dbReference type="NCBI Taxonomy" id="60516"/>
    <lineage>
        <taxon>Eukaryota</taxon>
        <taxon>Metazoa</taxon>
        <taxon>Spiralia</taxon>
        <taxon>Lophotrochozoa</taxon>
        <taxon>Platyhelminthes</taxon>
        <taxon>Cestoda</taxon>
        <taxon>Eucestoda</taxon>
        <taxon>Diphyllobothriidea</taxon>
        <taxon>Diphyllobothriidae</taxon>
        <taxon>Dibothriocephalus</taxon>
    </lineage>
</organism>
<dbReference type="OrthoDB" id="6155655at2759"/>
<keyword evidence="1" id="KW-0547">Nucleotide-binding</keyword>
<reference evidence="3 4" key="1">
    <citation type="submission" date="2018-11" db="EMBL/GenBank/DDBJ databases">
        <authorList>
            <consortium name="Pathogen Informatics"/>
        </authorList>
    </citation>
    <scope>NUCLEOTIDE SEQUENCE [LARGE SCALE GENOMIC DNA]</scope>
</reference>
<dbReference type="PANTHER" id="PTHR10492">
    <property type="match status" value="1"/>
</dbReference>
<dbReference type="GO" id="GO:0016887">
    <property type="term" value="F:ATP hydrolysis activity"/>
    <property type="evidence" value="ECO:0007669"/>
    <property type="project" value="RHEA"/>
</dbReference>
<accession>A0A3P7LBU0</accession>
<keyword evidence="1" id="KW-0233">DNA recombination</keyword>
<dbReference type="AlphaFoldDB" id="A0A3P7LBU0"/>
<dbReference type="Gene3D" id="3.40.50.300">
    <property type="entry name" value="P-loop containing nucleotide triphosphate hydrolases"/>
    <property type="match status" value="1"/>
</dbReference>
<keyword evidence="1" id="KW-0234">DNA repair</keyword>
<dbReference type="Proteomes" id="UP000281553">
    <property type="component" value="Unassembled WGS sequence"/>
</dbReference>
<evidence type="ECO:0000313" key="4">
    <source>
        <dbReference type="Proteomes" id="UP000281553"/>
    </source>
</evidence>
<dbReference type="EC" id="5.6.2.3" evidence="1"/>
<comment type="cofactor">
    <cofactor evidence="1">
        <name>Mg(2+)</name>
        <dbReference type="ChEBI" id="CHEBI:18420"/>
    </cofactor>
</comment>
<dbReference type="GO" id="GO:0043139">
    <property type="term" value="F:5'-3' DNA helicase activity"/>
    <property type="evidence" value="ECO:0007669"/>
    <property type="project" value="UniProtKB-EC"/>
</dbReference>
<dbReference type="InterPro" id="IPR027417">
    <property type="entry name" value="P-loop_NTPase"/>
</dbReference>
<keyword evidence="1" id="KW-0347">Helicase</keyword>
<dbReference type="SUPFAM" id="SSF52540">
    <property type="entry name" value="P-loop containing nucleoside triphosphate hydrolases"/>
    <property type="match status" value="1"/>
</dbReference>
<dbReference type="GO" id="GO:0006310">
    <property type="term" value="P:DNA recombination"/>
    <property type="evidence" value="ECO:0007669"/>
    <property type="project" value="UniProtKB-KW"/>
</dbReference>
<name>A0A3P7LBU0_DIBLA</name>
<evidence type="ECO:0000256" key="1">
    <source>
        <dbReference type="RuleBase" id="RU363044"/>
    </source>
</evidence>
<keyword evidence="1" id="KW-0378">Hydrolase</keyword>
<gene>
    <name evidence="3" type="ORF">DILT_LOCUS10406</name>
</gene>
<keyword evidence="4" id="KW-1185">Reference proteome</keyword>
<dbReference type="GO" id="GO:0006281">
    <property type="term" value="P:DNA repair"/>
    <property type="evidence" value="ECO:0007669"/>
    <property type="project" value="UniProtKB-KW"/>
</dbReference>
<comment type="catalytic activity">
    <reaction evidence="1">
        <text>ATP + H2O = ADP + phosphate + H(+)</text>
        <dbReference type="Rhea" id="RHEA:13065"/>
        <dbReference type="ChEBI" id="CHEBI:15377"/>
        <dbReference type="ChEBI" id="CHEBI:15378"/>
        <dbReference type="ChEBI" id="CHEBI:30616"/>
        <dbReference type="ChEBI" id="CHEBI:43474"/>
        <dbReference type="ChEBI" id="CHEBI:456216"/>
        <dbReference type="EC" id="5.6.2.3"/>
    </reaction>
</comment>
<keyword evidence="1" id="KW-0067">ATP-binding</keyword>
<protein>
    <recommendedName>
        <fullName evidence="1">ATP-dependent DNA helicase</fullName>
        <ecNumber evidence="1">5.6.2.3</ecNumber>
    </recommendedName>
</protein>
<evidence type="ECO:0000259" key="2">
    <source>
        <dbReference type="Pfam" id="PF05970"/>
    </source>
</evidence>
<dbReference type="InterPro" id="IPR010285">
    <property type="entry name" value="DNA_helicase_pif1-like_DEAD"/>
</dbReference>
<dbReference type="Pfam" id="PF05970">
    <property type="entry name" value="PIF1"/>
    <property type="match status" value="1"/>
</dbReference>
<dbReference type="PANTHER" id="PTHR10492:SF57">
    <property type="entry name" value="ATP-DEPENDENT DNA HELICASE"/>
    <property type="match status" value="1"/>
</dbReference>
<evidence type="ECO:0000313" key="3">
    <source>
        <dbReference type="EMBL" id="VDN14575.1"/>
    </source>
</evidence>
<dbReference type="EMBL" id="UYRU01059681">
    <property type="protein sequence ID" value="VDN14575.1"/>
    <property type="molecule type" value="Genomic_DNA"/>
</dbReference>